<evidence type="ECO:0000313" key="2">
    <source>
        <dbReference type="Proteomes" id="UP000646053"/>
    </source>
</evidence>
<reference evidence="1" key="1">
    <citation type="submission" date="2019-12" db="EMBL/GenBank/DDBJ databases">
        <title>High-Quality draft genome sequences of three cyanobacteria isolated from the limestone walls of the Old Cathedral of Coimbra.</title>
        <authorList>
            <person name="Tiago I."/>
            <person name="Soares F."/>
            <person name="Portugal A."/>
        </authorList>
    </citation>
    <scope>NUCLEOTIDE SEQUENCE</scope>
    <source>
        <strain evidence="1">A</strain>
    </source>
</reference>
<gene>
    <name evidence="1" type="ORF">GS601_08365</name>
</gene>
<name>A0A8J7Z075_9CYAN</name>
<dbReference type="RefSeq" id="WP_162422829.1">
    <property type="nucleotide sequence ID" value="NZ_WVIE01000008.1"/>
</dbReference>
<keyword evidence="2" id="KW-1185">Reference proteome</keyword>
<accession>A0A8J7Z075</accession>
<organism evidence="1 2">
    <name type="scientific">Myxacorys almedinensis A</name>
    <dbReference type="NCBI Taxonomy" id="2690445"/>
    <lineage>
        <taxon>Bacteria</taxon>
        <taxon>Bacillati</taxon>
        <taxon>Cyanobacteriota</taxon>
        <taxon>Cyanophyceae</taxon>
        <taxon>Leptolyngbyales</taxon>
        <taxon>Leptolyngbyaceae</taxon>
        <taxon>Myxacorys</taxon>
        <taxon>Myxacorys almedinensis</taxon>
    </lineage>
</organism>
<comment type="caution">
    <text evidence="1">The sequence shown here is derived from an EMBL/GenBank/DDBJ whole genome shotgun (WGS) entry which is preliminary data.</text>
</comment>
<proteinExistence type="predicted"/>
<protein>
    <submittedName>
        <fullName evidence="1">Uncharacterized protein</fullName>
    </submittedName>
</protein>
<sequence>MPFFARWESDDCFVQIRIASRFIQQVACETLTGKSSALELLPEFKQRDPQLAAIARLLQCHQFGIMCP</sequence>
<dbReference type="AlphaFoldDB" id="A0A8J7Z075"/>
<dbReference type="EMBL" id="WVIE01000008">
    <property type="protein sequence ID" value="NDJ17304.1"/>
    <property type="molecule type" value="Genomic_DNA"/>
</dbReference>
<dbReference type="Proteomes" id="UP000646053">
    <property type="component" value="Unassembled WGS sequence"/>
</dbReference>
<evidence type="ECO:0000313" key="1">
    <source>
        <dbReference type="EMBL" id="NDJ17304.1"/>
    </source>
</evidence>